<dbReference type="Proteomes" id="UP001559025">
    <property type="component" value="Unassembled WGS sequence"/>
</dbReference>
<protein>
    <submittedName>
        <fullName evidence="3">Uncharacterized protein</fullName>
    </submittedName>
</protein>
<proteinExistence type="predicted"/>
<dbReference type="EMBL" id="JAZHFV010000011">
    <property type="protein sequence ID" value="MEX4010249.1"/>
    <property type="molecule type" value="Genomic_DNA"/>
</dbReference>
<feature type="compositionally biased region" description="Basic and acidic residues" evidence="1">
    <location>
        <begin position="1"/>
        <end position="11"/>
    </location>
</feature>
<accession>A0ABV3WZX7</accession>
<dbReference type="RefSeq" id="WP_368804964.1">
    <property type="nucleotide sequence ID" value="NZ_JAZHFV010000011.1"/>
</dbReference>
<evidence type="ECO:0000256" key="2">
    <source>
        <dbReference type="SAM" id="Phobius"/>
    </source>
</evidence>
<keyword evidence="2" id="KW-1133">Transmembrane helix</keyword>
<evidence type="ECO:0000256" key="1">
    <source>
        <dbReference type="SAM" id="MobiDB-lite"/>
    </source>
</evidence>
<evidence type="ECO:0000313" key="3">
    <source>
        <dbReference type="EMBL" id="MEX4010249.1"/>
    </source>
</evidence>
<name>A0ABV3WZX7_9HYPH</name>
<feature type="region of interest" description="Disordered" evidence="1">
    <location>
        <begin position="1"/>
        <end position="76"/>
    </location>
</feature>
<evidence type="ECO:0000313" key="4">
    <source>
        <dbReference type="Proteomes" id="UP001559025"/>
    </source>
</evidence>
<comment type="caution">
    <text evidence="3">The sequence shown here is derived from an EMBL/GenBank/DDBJ whole genome shotgun (WGS) entry which is preliminary data.</text>
</comment>
<organism evidence="3 4">
    <name type="scientific">Neoaquamicrobium sediminum</name>
    <dbReference type="NCBI Taxonomy" id="1849104"/>
    <lineage>
        <taxon>Bacteria</taxon>
        <taxon>Pseudomonadati</taxon>
        <taxon>Pseudomonadota</taxon>
        <taxon>Alphaproteobacteria</taxon>
        <taxon>Hyphomicrobiales</taxon>
        <taxon>Phyllobacteriaceae</taxon>
        <taxon>Neoaquamicrobium</taxon>
    </lineage>
</organism>
<feature type="transmembrane region" description="Helical" evidence="2">
    <location>
        <begin position="83"/>
        <end position="105"/>
    </location>
</feature>
<reference evidence="3 4" key="1">
    <citation type="submission" date="2024-01" db="EMBL/GenBank/DDBJ databases">
        <title>New evidence supports the origin of RcGTA from prophage.</title>
        <authorList>
            <person name="Xu Y."/>
            <person name="Liu B."/>
            <person name="Chen F."/>
        </authorList>
    </citation>
    <scope>NUCLEOTIDE SEQUENCE [LARGE SCALE GENOMIC DNA]</scope>
    <source>
        <strain evidence="3 4">CBW1107-2</strain>
    </source>
</reference>
<keyword evidence="2" id="KW-0472">Membrane</keyword>
<gene>
    <name evidence="3" type="ORF">V1479_23285</name>
</gene>
<keyword evidence="4" id="KW-1185">Reference proteome</keyword>
<sequence>MAARQEAEVRGAIDAGLQGDKKPGFDPAAAPMETDAEAGTTRPESVGALDDGRSGRTGRSHMQDSDGDAMRSMPGAKRSPVHGFLWPFLSVMLLLVLAALLFALWV</sequence>
<keyword evidence="2" id="KW-0812">Transmembrane</keyword>